<gene>
    <name evidence="3" type="ORF">GV829_13145</name>
</gene>
<evidence type="ECO:0000313" key="4">
    <source>
        <dbReference type="Proteomes" id="UP000503018"/>
    </source>
</evidence>
<dbReference type="Gene3D" id="2.60.40.1890">
    <property type="entry name" value="PCu(A)C copper chaperone"/>
    <property type="match status" value="1"/>
</dbReference>
<dbReference type="EMBL" id="CP053015">
    <property type="protein sequence ID" value="QJQ33266.1"/>
    <property type="molecule type" value="Genomic_DNA"/>
</dbReference>
<dbReference type="InterPro" id="IPR058248">
    <property type="entry name" value="Lxx211020-like"/>
</dbReference>
<dbReference type="Pfam" id="PF04314">
    <property type="entry name" value="PCuAC"/>
    <property type="match status" value="1"/>
</dbReference>
<dbReference type="PANTHER" id="PTHR36302">
    <property type="entry name" value="BLR7088 PROTEIN"/>
    <property type="match status" value="1"/>
</dbReference>
<evidence type="ECO:0000256" key="1">
    <source>
        <dbReference type="SAM" id="MobiDB-lite"/>
    </source>
</evidence>
<reference evidence="3 4" key="1">
    <citation type="submission" date="2020-01" db="EMBL/GenBank/DDBJ databases">
        <title>Sphingomonas sp. strain CSW-10.</title>
        <authorList>
            <person name="Chen W.-M."/>
        </authorList>
    </citation>
    <scope>NUCLEOTIDE SEQUENCE [LARGE SCALE GENOMIC DNA]</scope>
    <source>
        <strain evidence="3 4">CSW-10</strain>
    </source>
</reference>
<evidence type="ECO:0000256" key="2">
    <source>
        <dbReference type="SAM" id="SignalP"/>
    </source>
</evidence>
<keyword evidence="2" id="KW-0732">Signal</keyword>
<dbReference type="PROSITE" id="PS51257">
    <property type="entry name" value="PROKAR_LIPOPROTEIN"/>
    <property type="match status" value="1"/>
</dbReference>
<dbReference type="PANTHER" id="PTHR36302:SF1">
    <property type="entry name" value="COPPER CHAPERONE PCU(A)C"/>
    <property type="match status" value="1"/>
</dbReference>
<dbReference type="InterPro" id="IPR007410">
    <property type="entry name" value="LpqE-like"/>
</dbReference>
<protein>
    <submittedName>
        <fullName evidence="3">Copper chaperone PCu(A)C</fullName>
    </submittedName>
</protein>
<dbReference type="RefSeq" id="WP_169947349.1">
    <property type="nucleotide sequence ID" value="NZ_CP053015.1"/>
</dbReference>
<name>A0A6M4AWX7_9SPHN</name>
<dbReference type="KEGG" id="slan:GV829_13145"/>
<organism evidence="3 4">
    <name type="scientific">Sphingomonas lacunae</name>
    <dbReference type="NCBI Taxonomy" id="2698828"/>
    <lineage>
        <taxon>Bacteria</taxon>
        <taxon>Pseudomonadati</taxon>
        <taxon>Pseudomonadota</taxon>
        <taxon>Alphaproteobacteria</taxon>
        <taxon>Sphingomonadales</taxon>
        <taxon>Sphingomonadaceae</taxon>
        <taxon>Sphingomonas</taxon>
    </lineage>
</organism>
<dbReference type="AlphaFoldDB" id="A0A6M4AWX7"/>
<sequence>MTVRHRTFRPAIALAALSALMVAGCGGQAEKAAEESAAAEAPAATGELAVKDARLRLNPNASAPSAAYFVLTGGASDDSLVSASSPDAARTEMHESKMEGGMMTMAAISSVPVAAGGTVEFRQGGKHIMLYEISEAARTAGKIKLVLTFASGATLEAEAVVAPDSEEAGEHDDGGAAEHEGH</sequence>
<feature type="region of interest" description="Disordered" evidence="1">
    <location>
        <begin position="162"/>
        <end position="182"/>
    </location>
</feature>
<keyword evidence="4" id="KW-1185">Reference proteome</keyword>
<dbReference type="InterPro" id="IPR036182">
    <property type="entry name" value="PCuAC_sf"/>
</dbReference>
<proteinExistence type="predicted"/>
<accession>A0A6M4AWX7</accession>
<evidence type="ECO:0000313" key="3">
    <source>
        <dbReference type="EMBL" id="QJQ33266.1"/>
    </source>
</evidence>
<dbReference type="Proteomes" id="UP000503018">
    <property type="component" value="Chromosome"/>
</dbReference>
<feature type="signal peptide" evidence="2">
    <location>
        <begin position="1"/>
        <end position="23"/>
    </location>
</feature>
<feature type="chain" id="PRO_5026666308" evidence="2">
    <location>
        <begin position="24"/>
        <end position="182"/>
    </location>
</feature>
<dbReference type="SUPFAM" id="SSF110087">
    <property type="entry name" value="DR1885-like metal-binding protein"/>
    <property type="match status" value="1"/>
</dbReference>
<feature type="compositionally biased region" description="Basic and acidic residues" evidence="1">
    <location>
        <begin position="171"/>
        <end position="182"/>
    </location>
</feature>